<keyword evidence="4" id="KW-0472">Membrane</keyword>
<dbReference type="Gene3D" id="2.60.40.1190">
    <property type="match status" value="1"/>
</dbReference>
<dbReference type="SUPFAM" id="SSF49265">
    <property type="entry name" value="Fibronectin type III"/>
    <property type="match status" value="1"/>
</dbReference>
<dbReference type="Pfam" id="PF24517">
    <property type="entry name" value="CBM96"/>
    <property type="match status" value="1"/>
</dbReference>
<evidence type="ECO:0000259" key="6">
    <source>
        <dbReference type="PROSITE" id="PS50853"/>
    </source>
</evidence>
<proteinExistence type="predicted"/>
<evidence type="ECO:0000256" key="5">
    <source>
        <dbReference type="SAM" id="SignalP"/>
    </source>
</evidence>
<evidence type="ECO:0000256" key="4">
    <source>
        <dbReference type="SAM" id="Phobius"/>
    </source>
</evidence>
<feature type="signal peptide" evidence="5">
    <location>
        <begin position="1"/>
        <end position="17"/>
    </location>
</feature>
<evidence type="ECO:0000256" key="1">
    <source>
        <dbReference type="ARBA" id="ARBA00004613"/>
    </source>
</evidence>
<evidence type="ECO:0000256" key="2">
    <source>
        <dbReference type="ARBA" id="ARBA00022525"/>
    </source>
</evidence>
<keyword evidence="3 5" id="KW-0732">Signal</keyword>
<dbReference type="InterPro" id="IPR010502">
    <property type="entry name" value="Carb-bd_dom_fam9"/>
</dbReference>
<dbReference type="NCBIfam" id="NF033679">
    <property type="entry name" value="DNRLRE_dom"/>
    <property type="match status" value="1"/>
</dbReference>
<dbReference type="InterPro" id="IPR013783">
    <property type="entry name" value="Ig-like_fold"/>
</dbReference>
<dbReference type="CDD" id="cd00063">
    <property type="entry name" value="FN3"/>
    <property type="match status" value="1"/>
</dbReference>
<dbReference type="Gene3D" id="2.60.40.10">
    <property type="entry name" value="Immunoglobulins"/>
    <property type="match status" value="1"/>
</dbReference>
<dbReference type="InterPro" id="IPR003961">
    <property type="entry name" value="FN3_dom"/>
</dbReference>
<feature type="transmembrane region" description="Helical" evidence="4">
    <location>
        <begin position="12"/>
        <end position="33"/>
    </location>
</feature>
<dbReference type="Proteomes" id="UP000618579">
    <property type="component" value="Unassembled WGS sequence"/>
</dbReference>
<keyword evidence="8" id="KW-1185">Reference proteome</keyword>
<keyword evidence="2" id="KW-0964">Secreted</keyword>
<name>A0ABX1ZPP6_9BACL</name>
<feature type="domain" description="Fibronectin type-III" evidence="6">
    <location>
        <begin position="239"/>
        <end position="327"/>
    </location>
</feature>
<dbReference type="CDD" id="cd09621">
    <property type="entry name" value="CBM9_like_5"/>
    <property type="match status" value="1"/>
</dbReference>
<accession>A0ABX1ZPP6</accession>
<evidence type="ECO:0000313" key="8">
    <source>
        <dbReference type="Proteomes" id="UP000618579"/>
    </source>
</evidence>
<gene>
    <name evidence="7" type="ORF">GC097_16475</name>
</gene>
<dbReference type="SUPFAM" id="SSF49344">
    <property type="entry name" value="CBD9-like"/>
    <property type="match status" value="1"/>
</dbReference>
<dbReference type="PROSITE" id="PS50853">
    <property type="entry name" value="FN3"/>
    <property type="match status" value="1"/>
</dbReference>
<protein>
    <submittedName>
        <fullName evidence="7">DNRLRE domain-containing protein</fullName>
    </submittedName>
</protein>
<dbReference type="InterPro" id="IPR055372">
    <property type="entry name" value="CBM96"/>
</dbReference>
<organism evidence="7 8">
    <name type="scientific">Paenibacillus planticolens</name>
    <dbReference type="NCBI Taxonomy" id="2654976"/>
    <lineage>
        <taxon>Bacteria</taxon>
        <taxon>Bacillati</taxon>
        <taxon>Bacillota</taxon>
        <taxon>Bacilli</taxon>
        <taxon>Bacillales</taxon>
        <taxon>Paenibacillaceae</taxon>
        <taxon>Paenibacillus</taxon>
    </lineage>
</organism>
<keyword evidence="4" id="KW-1133">Transmembrane helix</keyword>
<dbReference type="Pfam" id="PF06452">
    <property type="entry name" value="CBM9_1"/>
    <property type="match status" value="1"/>
</dbReference>
<evidence type="ECO:0000256" key="3">
    <source>
        <dbReference type="ARBA" id="ARBA00022729"/>
    </source>
</evidence>
<comment type="caution">
    <text evidence="7">The sequence shown here is derived from an EMBL/GenBank/DDBJ whole genome shotgun (WGS) entry which is preliminary data.</text>
</comment>
<dbReference type="InterPro" id="IPR036116">
    <property type="entry name" value="FN3_sf"/>
</dbReference>
<comment type="subcellular location">
    <subcellularLocation>
        <location evidence="1">Secreted</location>
    </subcellularLocation>
</comment>
<keyword evidence="4" id="KW-0812">Transmembrane</keyword>
<sequence length="797" mass="86310">MNLFCTSFGKRFIPRLAAIMSAVLMCSLVSGIWTGNTAEAGELSGASLQMVTMQVYAAEDAYTKGGIDAGNNFGSASVLNVKYSLTTPNSMRESFLKFDLSAVPGRIAHAQLHLYGAAADGTAANGKAVTVSVYQVENDSWSESALTWNTKPAATEAAGNGITLLNRQPEAWYSDDVTAYMKAKQAKGDSWASLALLDQGRADCIVAFNSREAAANRPYLSITYELPASGDTAPPAWPEGSRLTASVSEDGSALLLQWPAAEDESGVAFYRIYANGILRVQLPGDVRSYRLEGVTPGQTVQLQVQAANPGLQWSEPGLSAEVEIPDQSSVPGEEPMPLNAFMSKLGGMSYLPVVKNGQANHWSELEAMELPSDNSQVYVTGWGGASDLSAKVKFAYDEENFYAWFEVKDQVHKGVAGSSMWTGDSIQLAFSADGAAYETEYGLGLTGSVPEVWRWAAGNAQLGKETVSLTAARNESAQTTVYEAAFPWKALFKEKPTDSFRFTYLINDNDGSGRKGWLQWTNGIGLGKDSSQFGTAKLVADGAKWLSWLSAPTSAMAGDTVTRTLDLLNFDQADAALLVRSAELGVDRQITVPAGHAVRLTFPVQYGERGDYPVHFEIEDPVTGEIQTHQSSVSVYESDEQLLARFDRLKSLLPGLKALLDQARQQGIPVDYETVNATVIGDFIQYGKDDILNGEKERAIYVADQLDHLYSEATDNLQAYLEGSKEAKAVQRYRTGSSPIRIDGYSFIADVAGSSGDTVKQDKVIFTGYGHFDEVRRDIPKFSGYGTNLIQVEFGPR</sequence>
<evidence type="ECO:0000313" key="7">
    <source>
        <dbReference type="EMBL" id="NOV01613.1"/>
    </source>
</evidence>
<dbReference type="EMBL" id="WHNZ01000039">
    <property type="protein sequence ID" value="NOV01613.1"/>
    <property type="molecule type" value="Genomic_DNA"/>
</dbReference>
<reference evidence="7 8" key="1">
    <citation type="submission" date="2019-10" db="EMBL/GenBank/DDBJ databases">
        <title>Description of Paenibacillus pedi sp. nov.</title>
        <authorList>
            <person name="Carlier A."/>
            <person name="Qi S."/>
        </authorList>
    </citation>
    <scope>NUCLEOTIDE SEQUENCE [LARGE SCALE GENOMIC DNA]</scope>
    <source>
        <strain evidence="7 8">LMG 31457</strain>
    </source>
</reference>
<feature type="chain" id="PRO_5046678941" evidence="5">
    <location>
        <begin position="18"/>
        <end position="797"/>
    </location>
</feature>
<dbReference type="RefSeq" id="WP_171684437.1">
    <property type="nucleotide sequence ID" value="NZ_WHNZ01000039.1"/>
</dbReference>